<feature type="domain" description="SprT-like" evidence="1">
    <location>
        <begin position="16"/>
        <end position="73"/>
    </location>
</feature>
<dbReference type="Proteomes" id="UP000424080">
    <property type="component" value="Segment"/>
</dbReference>
<dbReference type="GO" id="GO:0006950">
    <property type="term" value="P:response to stress"/>
    <property type="evidence" value="ECO:0007669"/>
    <property type="project" value="UniProtKB-ARBA"/>
</dbReference>
<reference evidence="2 3" key="1">
    <citation type="journal article" date="2019" name="Arch. Virol.">
        <title>A novel jumbo Tenacibaculum maritimum lytic phage with head-fiber-like appendages.</title>
        <authorList>
            <person name="Kawato Y."/>
            <person name="Istiqomah I."/>
            <person name="Gaafar A.Y."/>
            <person name="Hanaoka M."/>
            <person name="Ishimaru K."/>
            <person name="Yasuike M."/>
            <person name="Nishiki I."/>
            <person name="Nakamura Y."/>
            <person name="Fujiwara A."/>
            <person name="Nakai T."/>
        </authorList>
    </citation>
    <scope>NUCLEOTIDE SEQUENCE [LARGE SCALE GENOMIC DNA]</scope>
    <source>
        <strain evidence="2 3">PTm5</strain>
    </source>
</reference>
<evidence type="ECO:0000313" key="3">
    <source>
        <dbReference type="Proteomes" id="UP000424080"/>
    </source>
</evidence>
<proteinExistence type="predicted"/>
<organism evidence="2 3">
    <name type="scientific">Tenacibaculum phage PTm5</name>
    <dbReference type="NCBI Taxonomy" id="2547426"/>
    <lineage>
        <taxon>Viruses</taxon>
        <taxon>Duplodnaviria</taxon>
        <taxon>Heunggongvirae</taxon>
        <taxon>Uroviricota</taxon>
        <taxon>Caudoviricetes</taxon>
        <taxon>Shirahamavirus</taxon>
        <taxon>Shirahamavirus PTm1</taxon>
    </lineage>
</organism>
<dbReference type="EMBL" id="AP019525">
    <property type="protein sequence ID" value="BBI90765.1"/>
    <property type="molecule type" value="Genomic_DNA"/>
</dbReference>
<dbReference type="InterPro" id="IPR006640">
    <property type="entry name" value="SprT-like_domain"/>
</dbReference>
<evidence type="ECO:0000313" key="2">
    <source>
        <dbReference type="EMBL" id="BBI90765.1"/>
    </source>
</evidence>
<accession>A0A5S9HXI5</accession>
<name>A0A5S9HXI5_9CAUD</name>
<dbReference type="Pfam" id="PF10263">
    <property type="entry name" value="SprT-like"/>
    <property type="match status" value="1"/>
</dbReference>
<evidence type="ECO:0000259" key="1">
    <source>
        <dbReference type="Pfam" id="PF10263"/>
    </source>
</evidence>
<sequence>MYKKKGKLTITEIWDTEIVISDKKDYTEETLDMILLHEMIHAYFGIIESRDVGHNIEFKVKAKEISNTVGFEVPLTDNVTEISSAIKAKKVGCILFEFGSRTNVMFASENTYNKHIAKFLIDTLPKYSFPADLKITHGMCETNLTAVYPLVRSFNKVKLYRLEEQNEDKIKWLEAKEFYFGDEYNR</sequence>
<protein>
    <recommendedName>
        <fullName evidence="1">SprT-like domain-containing protein</fullName>
    </recommendedName>
</protein>